<evidence type="ECO:0000259" key="1">
    <source>
        <dbReference type="Pfam" id="PF01609"/>
    </source>
</evidence>
<evidence type="ECO:0000259" key="2">
    <source>
        <dbReference type="Pfam" id="PF13340"/>
    </source>
</evidence>
<reference evidence="3" key="1">
    <citation type="submission" date="2023-07" db="EMBL/GenBank/DDBJ databases">
        <title>The genome sequence of Rhodocytophaga aerolata KACC 12507.</title>
        <authorList>
            <person name="Zhang X."/>
        </authorList>
    </citation>
    <scope>NUCLEOTIDE SEQUENCE</scope>
    <source>
        <strain evidence="3">KACC 12507</strain>
    </source>
</reference>
<protein>
    <submittedName>
        <fullName evidence="3">Transposase</fullName>
    </submittedName>
</protein>
<comment type="caution">
    <text evidence="3">The sequence shown here is derived from an EMBL/GenBank/DDBJ whole genome shotgun (WGS) entry which is preliminary data.</text>
</comment>
<dbReference type="PANTHER" id="PTHR30007">
    <property type="entry name" value="PHP DOMAIN PROTEIN"/>
    <property type="match status" value="1"/>
</dbReference>
<evidence type="ECO:0000313" key="3">
    <source>
        <dbReference type="EMBL" id="MDO1451640.1"/>
    </source>
</evidence>
<evidence type="ECO:0000313" key="4">
    <source>
        <dbReference type="Proteomes" id="UP001168528"/>
    </source>
</evidence>
<feature type="domain" description="Insertion element IS402-like" evidence="2">
    <location>
        <begin position="9"/>
        <end position="61"/>
    </location>
</feature>
<name>A0ABT8RHS2_9BACT</name>
<dbReference type="EMBL" id="JAUKPO010000074">
    <property type="protein sequence ID" value="MDO1451640.1"/>
    <property type="molecule type" value="Genomic_DNA"/>
</dbReference>
<feature type="domain" description="Transposase IS4-like" evidence="1">
    <location>
        <begin position="78"/>
        <end position="121"/>
    </location>
</feature>
<gene>
    <name evidence="3" type="ORF">Q0590_35535</name>
</gene>
<sequence>MEKLLIDQRKRKYNLCQVLNAIFYVVKGGIPWRLMPKDLPPWKSVYYYYAKFCRLGLWQELNDALREKVRVKNKRRLSPSVAILDSQSVKTTLVGGQHGFDAAKKVKGRKHHILVDTLGLLL</sequence>
<proteinExistence type="predicted"/>
<dbReference type="PANTHER" id="PTHR30007:SF0">
    <property type="entry name" value="TRANSPOSASE"/>
    <property type="match status" value="1"/>
</dbReference>
<dbReference type="Pfam" id="PF01609">
    <property type="entry name" value="DDE_Tnp_1"/>
    <property type="match status" value="1"/>
</dbReference>
<dbReference type="InterPro" id="IPR002559">
    <property type="entry name" value="Transposase_11"/>
</dbReference>
<keyword evidence="4" id="KW-1185">Reference proteome</keyword>
<dbReference type="InterPro" id="IPR025161">
    <property type="entry name" value="IS402-like_dom"/>
</dbReference>
<organism evidence="3 4">
    <name type="scientific">Rhodocytophaga aerolata</name>
    <dbReference type="NCBI Taxonomy" id="455078"/>
    <lineage>
        <taxon>Bacteria</taxon>
        <taxon>Pseudomonadati</taxon>
        <taxon>Bacteroidota</taxon>
        <taxon>Cytophagia</taxon>
        <taxon>Cytophagales</taxon>
        <taxon>Rhodocytophagaceae</taxon>
        <taxon>Rhodocytophaga</taxon>
    </lineage>
</organism>
<dbReference type="RefSeq" id="WP_302042439.1">
    <property type="nucleotide sequence ID" value="NZ_JAUKPO010000074.1"/>
</dbReference>
<dbReference type="Pfam" id="PF13340">
    <property type="entry name" value="DUF4096"/>
    <property type="match status" value="1"/>
</dbReference>
<dbReference type="Proteomes" id="UP001168528">
    <property type="component" value="Unassembled WGS sequence"/>
</dbReference>
<accession>A0ABT8RHS2</accession>